<reference evidence="1 2" key="2">
    <citation type="journal article" date="2022" name="Mol. Ecol. Resour.">
        <title>The genomes of chicory, endive, great burdock and yacon provide insights into Asteraceae paleo-polyploidization history and plant inulin production.</title>
        <authorList>
            <person name="Fan W."/>
            <person name="Wang S."/>
            <person name="Wang H."/>
            <person name="Wang A."/>
            <person name="Jiang F."/>
            <person name="Liu H."/>
            <person name="Zhao H."/>
            <person name="Xu D."/>
            <person name="Zhang Y."/>
        </authorList>
    </citation>
    <scope>NUCLEOTIDE SEQUENCE [LARGE SCALE GENOMIC DNA]</scope>
    <source>
        <strain evidence="2">cv. Punajuju</strain>
        <tissue evidence="1">Leaves</tissue>
    </source>
</reference>
<reference evidence="2" key="1">
    <citation type="journal article" date="2022" name="Mol. Ecol. Resour.">
        <title>The genomes of chicory, endive, great burdock and yacon provide insights into Asteraceae palaeo-polyploidization history and plant inulin production.</title>
        <authorList>
            <person name="Fan W."/>
            <person name="Wang S."/>
            <person name="Wang H."/>
            <person name="Wang A."/>
            <person name="Jiang F."/>
            <person name="Liu H."/>
            <person name="Zhao H."/>
            <person name="Xu D."/>
            <person name="Zhang Y."/>
        </authorList>
    </citation>
    <scope>NUCLEOTIDE SEQUENCE [LARGE SCALE GENOMIC DNA]</scope>
    <source>
        <strain evidence="2">cv. Punajuju</strain>
    </source>
</reference>
<sequence length="501" mass="56989">MLQLVFALEDKSPDELHEFERHKVWTLVPRPQVKTIIGTRWVFRNKMDEDGIFIRNKARLVAQGFTQMEGLDYDETFAPVARLEAIRLFLAFASFMKFKVFQMDVKTAVLHGDLPQEVYLKQPPGFYNDSFPYHVYRLEKAVYGLKQALRAWYDTLASYLLEKGYHRGAIDNTLFIKRSGDDIILAQVFVDDIIFGSTNDKLSEEFAVIMSSKFEMSMMGELSFFLGLQVKQSSHGIFISQSKYLQDMLKKFSFSECKPAKTPMSTSVSLSVDPTGVDVNASSYRGMIGSLLYLTASRPDIVFATSMCARFQAKPKESHLNVVKRIFCYLKHTPSLGLWYPCETSFDLVGFTDSDFAGCSLDRKSTSGGCQLLESRLISWSSKKQSSVACSTADAEYVAAGRCCAQILWIQNQLMDYGFTLSKTPICCDNTSAILISQNPVQHSKTKHIEVRHHFIWDIIQKEKIELLYIPTEQQLADIFTKPLDEQNMLFFIGELGMISQ</sequence>
<comment type="caution">
    <text evidence="1">The sequence shown here is derived from an EMBL/GenBank/DDBJ whole genome shotgun (WGS) entry which is preliminary data.</text>
</comment>
<organism evidence="1 2">
    <name type="scientific">Cichorium intybus</name>
    <name type="common">Chicory</name>
    <dbReference type="NCBI Taxonomy" id="13427"/>
    <lineage>
        <taxon>Eukaryota</taxon>
        <taxon>Viridiplantae</taxon>
        <taxon>Streptophyta</taxon>
        <taxon>Embryophyta</taxon>
        <taxon>Tracheophyta</taxon>
        <taxon>Spermatophyta</taxon>
        <taxon>Magnoliopsida</taxon>
        <taxon>eudicotyledons</taxon>
        <taxon>Gunneridae</taxon>
        <taxon>Pentapetalae</taxon>
        <taxon>asterids</taxon>
        <taxon>campanulids</taxon>
        <taxon>Asterales</taxon>
        <taxon>Asteraceae</taxon>
        <taxon>Cichorioideae</taxon>
        <taxon>Cichorieae</taxon>
        <taxon>Cichoriinae</taxon>
        <taxon>Cichorium</taxon>
    </lineage>
</organism>
<proteinExistence type="predicted"/>
<dbReference type="EMBL" id="CM042013">
    <property type="protein sequence ID" value="KAI3740701.1"/>
    <property type="molecule type" value="Genomic_DNA"/>
</dbReference>
<name>A0ACB9D2G3_CICIN</name>
<keyword evidence="2" id="KW-1185">Reference proteome</keyword>
<evidence type="ECO:0000313" key="2">
    <source>
        <dbReference type="Proteomes" id="UP001055811"/>
    </source>
</evidence>
<accession>A0ACB9D2G3</accession>
<evidence type="ECO:0000313" key="1">
    <source>
        <dbReference type="EMBL" id="KAI3740701.1"/>
    </source>
</evidence>
<protein>
    <submittedName>
        <fullName evidence="1">Uncharacterized protein</fullName>
    </submittedName>
</protein>
<dbReference type="Proteomes" id="UP001055811">
    <property type="component" value="Linkage Group LG05"/>
</dbReference>
<gene>
    <name evidence="1" type="ORF">L2E82_31172</name>
</gene>